<protein>
    <recommendedName>
        <fullName evidence="3">F-box domain-containing protein</fullName>
    </recommendedName>
</protein>
<evidence type="ECO:0000313" key="1">
    <source>
        <dbReference type="EMBL" id="KAF9473375.1"/>
    </source>
</evidence>
<dbReference type="OrthoDB" id="3365698at2759"/>
<dbReference type="SUPFAM" id="SSF81383">
    <property type="entry name" value="F-box domain"/>
    <property type="match status" value="1"/>
</dbReference>
<dbReference type="EMBL" id="MU155448">
    <property type="protein sequence ID" value="KAF9473375.1"/>
    <property type="molecule type" value="Genomic_DNA"/>
</dbReference>
<dbReference type="AlphaFoldDB" id="A0A9P5YTA8"/>
<comment type="caution">
    <text evidence="1">The sequence shown here is derived from an EMBL/GenBank/DDBJ whole genome shotgun (WGS) entry which is preliminary data.</text>
</comment>
<reference evidence="1" key="1">
    <citation type="submission" date="2020-11" db="EMBL/GenBank/DDBJ databases">
        <authorList>
            <consortium name="DOE Joint Genome Institute"/>
            <person name="Ahrendt S."/>
            <person name="Riley R."/>
            <person name="Andreopoulos W."/>
            <person name="Labutti K."/>
            <person name="Pangilinan J."/>
            <person name="Ruiz-Duenas F.J."/>
            <person name="Barrasa J.M."/>
            <person name="Sanchez-Garcia M."/>
            <person name="Camarero S."/>
            <person name="Miyauchi S."/>
            <person name="Serrano A."/>
            <person name="Linde D."/>
            <person name="Babiker R."/>
            <person name="Drula E."/>
            <person name="Ayuso-Fernandez I."/>
            <person name="Pacheco R."/>
            <person name="Padilla G."/>
            <person name="Ferreira P."/>
            <person name="Barriuso J."/>
            <person name="Kellner H."/>
            <person name="Castanera R."/>
            <person name="Alfaro M."/>
            <person name="Ramirez L."/>
            <person name="Pisabarro A.G."/>
            <person name="Kuo A."/>
            <person name="Tritt A."/>
            <person name="Lipzen A."/>
            <person name="He G."/>
            <person name="Yan M."/>
            <person name="Ng V."/>
            <person name="Cullen D."/>
            <person name="Martin F."/>
            <person name="Rosso M.-N."/>
            <person name="Henrissat B."/>
            <person name="Hibbett D."/>
            <person name="Martinez A.T."/>
            <person name="Grigoriev I.V."/>
        </authorList>
    </citation>
    <scope>NUCLEOTIDE SEQUENCE</scope>
    <source>
        <strain evidence="1">CIRM-BRFM 674</strain>
    </source>
</reference>
<dbReference type="Proteomes" id="UP000807469">
    <property type="component" value="Unassembled WGS sequence"/>
</dbReference>
<dbReference type="InterPro" id="IPR032675">
    <property type="entry name" value="LRR_dom_sf"/>
</dbReference>
<evidence type="ECO:0000313" key="2">
    <source>
        <dbReference type="Proteomes" id="UP000807469"/>
    </source>
</evidence>
<gene>
    <name evidence="1" type="ORF">BDN70DRAFT_925204</name>
</gene>
<sequence>MTTSPCPIGNMPYDILQEIFCQYLPQYPLQHLNSIKYPMILCRVCSFWRMVALSSPTLWSHLRYSITLRDVDLRDRADDCTVLKRDLEFLQWYKRNQGSIPPFLYISYIDADDNTYVDEDFGDEESLDFVHWSGLTHISMVHTSISVSFLFSILRAAPRLQWGYFNLGDMDEDADAPEQYTPAHLHTLCITFSDESELSLLFTGLHLPALETLYLCGGTDAWLEKEVITHLNEALKYTPNLRKLALGSLCLSFGFHPFESYVFTPSPDIEPIWKYTPRLEHVELEMPLTNYMKPAGEELEDGVSQILRGCYKWMDFENPACPIRTITIVFDELADVTEEARATIRNCKNNVSHIDLQFTSKMIEHAASQLWLDWAREGR</sequence>
<dbReference type="Gene3D" id="3.80.10.10">
    <property type="entry name" value="Ribonuclease Inhibitor"/>
    <property type="match status" value="1"/>
</dbReference>
<keyword evidence="2" id="KW-1185">Reference proteome</keyword>
<organism evidence="1 2">
    <name type="scientific">Pholiota conissans</name>
    <dbReference type="NCBI Taxonomy" id="109636"/>
    <lineage>
        <taxon>Eukaryota</taxon>
        <taxon>Fungi</taxon>
        <taxon>Dikarya</taxon>
        <taxon>Basidiomycota</taxon>
        <taxon>Agaricomycotina</taxon>
        <taxon>Agaricomycetes</taxon>
        <taxon>Agaricomycetidae</taxon>
        <taxon>Agaricales</taxon>
        <taxon>Agaricineae</taxon>
        <taxon>Strophariaceae</taxon>
        <taxon>Pholiota</taxon>
    </lineage>
</organism>
<dbReference type="SUPFAM" id="SSF52047">
    <property type="entry name" value="RNI-like"/>
    <property type="match status" value="1"/>
</dbReference>
<name>A0A9P5YTA8_9AGAR</name>
<evidence type="ECO:0008006" key="3">
    <source>
        <dbReference type="Google" id="ProtNLM"/>
    </source>
</evidence>
<proteinExistence type="predicted"/>
<dbReference type="InterPro" id="IPR036047">
    <property type="entry name" value="F-box-like_dom_sf"/>
</dbReference>
<accession>A0A9P5YTA8</accession>